<dbReference type="KEGG" id="buz:AYM40_35360"/>
<dbReference type="EMBL" id="CP014579">
    <property type="protein sequence ID" value="ANB77356.1"/>
    <property type="molecule type" value="Genomic_DNA"/>
</dbReference>
<gene>
    <name evidence="1" type="ORF">AYM40_35360</name>
</gene>
<proteinExistence type="predicted"/>
<name>A0A160FW96_9BURK</name>
<dbReference type="Proteomes" id="UP000076852">
    <property type="component" value="Chromosome 2"/>
</dbReference>
<reference evidence="1 2" key="1">
    <citation type="journal article" date="2016" name="Gene">
        <title>PacBio SMRT assembly of a complex multi-replicon genome reveals chlorocatechol degradative operon in a region of genome plasticity.</title>
        <authorList>
            <person name="Ricker N."/>
            <person name="Shen S.Y."/>
            <person name="Goordial J."/>
            <person name="Jin S."/>
            <person name="Fulthorpe R.R."/>
        </authorList>
    </citation>
    <scope>NUCLEOTIDE SEQUENCE [LARGE SCALE GENOMIC DNA]</scope>
    <source>
        <strain evidence="1 2">OLGA172</strain>
    </source>
</reference>
<evidence type="ECO:0000313" key="2">
    <source>
        <dbReference type="Proteomes" id="UP000076852"/>
    </source>
</evidence>
<dbReference type="STRING" id="1804984.AYM40_35360"/>
<keyword evidence="2" id="KW-1185">Reference proteome</keyword>
<accession>A0A160FW96</accession>
<protein>
    <submittedName>
        <fullName evidence="1">Uncharacterized protein</fullName>
    </submittedName>
</protein>
<organism evidence="1 2">
    <name type="scientific">Paraburkholderia phytofirmans OLGA172</name>
    <dbReference type="NCBI Taxonomy" id="1417228"/>
    <lineage>
        <taxon>Bacteria</taxon>
        <taxon>Pseudomonadati</taxon>
        <taxon>Pseudomonadota</taxon>
        <taxon>Betaproteobacteria</taxon>
        <taxon>Burkholderiales</taxon>
        <taxon>Burkholderiaceae</taxon>
        <taxon>Paraburkholderia</taxon>
    </lineage>
</organism>
<dbReference type="RefSeq" id="WP_063500545.1">
    <property type="nucleotide sequence ID" value="NZ_CP014579.1"/>
</dbReference>
<sequence length="138" mass="15220">MTDGKGPLEDYFTALDRLKSGKSTIVNKGTRITNDAVSVEAGRAKGSIKKSRAIFADLILAIDEAAGEQSKPAKEKQEALSKKKDEIRQLRLALDASLAREVSLLHELFEAKKKLNKLTAEKVIPIRRTRRKSTGEDS</sequence>
<dbReference type="AlphaFoldDB" id="A0A160FW96"/>
<evidence type="ECO:0000313" key="1">
    <source>
        <dbReference type="EMBL" id="ANB77356.1"/>
    </source>
</evidence>
<dbReference type="OrthoDB" id="9097377at2"/>